<feature type="transmembrane region" description="Helical" evidence="1">
    <location>
        <begin position="300"/>
        <end position="317"/>
    </location>
</feature>
<keyword evidence="1" id="KW-1133">Transmembrane helix</keyword>
<reference evidence="2" key="1">
    <citation type="submission" date="2021-12" db="EMBL/GenBank/DDBJ databases">
        <title>Curvularia clavata genome.</title>
        <authorList>
            <person name="Cao Y."/>
        </authorList>
    </citation>
    <scope>NUCLEOTIDE SEQUENCE</scope>
    <source>
        <strain evidence="2">Yc1106</strain>
    </source>
</reference>
<gene>
    <name evidence="2" type="ORF">yc1106_03564</name>
</gene>
<proteinExistence type="predicted"/>
<dbReference type="OrthoDB" id="3674688at2759"/>
<sequence>MSSSNEFEMETFSYSSRPLTISIPSNGLRLPVASPSPLFANVNEDINTEAFPAFDRFALPEEVSPPCPPLHCAFQCNKKVCRVQRQIQRRIKQALPPCTCLSDSSSNLSLESSSPLPVRPPLTFVALDGNRSRHQKLLRRKPLNSEIEIHLTEVQAYLEWLKVETIAQVLRSDAFMKVMRDAFPDHDIRMAVVAVEQFFDTMSLYFERTVPLAGSHTVVLEQLWMELDVYLWTAISDWIQRHYGRDESAHILGVNGPGCVEFLDSGAPAVVLGFWRELTKALVETLVWRDEEVKKRHGRTWMWLLLGSMLVLLVAYGN</sequence>
<keyword evidence="1" id="KW-0812">Transmembrane</keyword>
<protein>
    <submittedName>
        <fullName evidence="2">Uncharacterized protein</fullName>
    </submittedName>
</protein>
<keyword evidence="1" id="KW-0472">Membrane</keyword>
<dbReference type="VEuPathDB" id="FungiDB:yc1106_03564"/>
<evidence type="ECO:0000256" key="1">
    <source>
        <dbReference type="SAM" id="Phobius"/>
    </source>
</evidence>
<dbReference type="Proteomes" id="UP001056012">
    <property type="component" value="Chromosome 2"/>
</dbReference>
<organism evidence="2 3">
    <name type="scientific">Curvularia clavata</name>
    <dbReference type="NCBI Taxonomy" id="95742"/>
    <lineage>
        <taxon>Eukaryota</taxon>
        <taxon>Fungi</taxon>
        <taxon>Dikarya</taxon>
        <taxon>Ascomycota</taxon>
        <taxon>Pezizomycotina</taxon>
        <taxon>Dothideomycetes</taxon>
        <taxon>Pleosporomycetidae</taxon>
        <taxon>Pleosporales</taxon>
        <taxon>Pleosporineae</taxon>
        <taxon>Pleosporaceae</taxon>
        <taxon>Curvularia</taxon>
    </lineage>
</organism>
<evidence type="ECO:0000313" key="3">
    <source>
        <dbReference type="Proteomes" id="UP001056012"/>
    </source>
</evidence>
<keyword evidence="3" id="KW-1185">Reference proteome</keyword>
<evidence type="ECO:0000313" key="2">
    <source>
        <dbReference type="EMBL" id="USP76290.1"/>
    </source>
</evidence>
<accession>A0A9Q8Z5Z1</accession>
<dbReference type="AlphaFoldDB" id="A0A9Q8Z5Z1"/>
<dbReference type="EMBL" id="CP089275">
    <property type="protein sequence ID" value="USP76290.1"/>
    <property type="molecule type" value="Genomic_DNA"/>
</dbReference>
<name>A0A9Q8Z5Z1_CURCL</name>